<comment type="caution">
    <text evidence="1">The sequence shown here is derived from an EMBL/GenBank/DDBJ whole genome shotgun (WGS) entry which is preliminary data.</text>
</comment>
<keyword evidence="2" id="KW-1185">Reference proteome</keyword>
<organism evidence="1 2">
    <name type="scientific">Camellia lanceoleosa</name>
    <dbReference type="NCBI Taxonomy" id="1840588"/>
    <lineage>
        <taxon>Eukaryota</taxon>
        <taxon>Viridiplantae</taxon>
        <taxon>Streptophyta</taxon>
        <taxon>Embryophyta</taxon>
        <taxon>Tracheophyta</taxon>
        <taxon>Spermatophyta</taxon>
        <taxon>Magnoliopsida</taxon>
        <taxon>eudicotyledons</taxon>
        <taxon>Gunneridae</taxon>
        <taxon>Pentapetalae</taxon>
        <taxon>asterids</taxon>
        <taxon>Ericales</taxon>
        <taxon>Theaceae</taxon>
        <taxon>Camellia</taxon>
    </lineage>
</organism>
<reference evidence="1 2" key="1">
    <citation type="journal article" date="2022" name="Plant J.">
        <title>Chromosome-level genome of Camellia lanceoleosa provides a valuable resource for understanding genome evolution and self-incompatibility.</title>
        <authorList>
            <person name="Gong W."/>
            <person name="Xiao S."/>
            <person name="Wang L."/>
            <person name="Liao Z."/>
            <person name="Chang Y."/>
            <person name="Mo W."/>
            <person name="Hu G."/>
            <person name="Li W."/>
            <person name="Zhao G."/>
            <person name="Zhu H."/>
            <person name="Hu X."/>
            <person name="Ji K."/>
            <person name="Xiang X."/>
            <person name="Song Q."/>
            <person name="Yuan D."/>
            <person name="Jin S."/>
            <person name="Zhang L."/>
        </authorList>
    </citation>
    <scope>NUCLEOTIDE SEQUENCE [LARGE SCALE GENOMIC DNA]</scope>
    <source>
        <strain evidence="1">SQ_2022a</strain>
    </source>
</reference>
<dbReference type="Proteomes" id="UP001060215">
    <property type="component" value="Chromosome 1"/>
</dbReference>
<gene>
    <name evidence="1" type="ORF">LOK49_LG01G03602</name>
</gene>
<accession>A0ACC0J412</accession>
<name>A0ACC0J412_9ERIC</name>
<dbReference type="EMBL" id="CM045758">
    <property type="protein sequence ID" value="KAI8032493.1"/>
    <property type="molecule type" value="Genomic_DNA"/>
</dbReference>
<proteinExistence type="predicted"/>
<evidence type="ECO:0000313" key="2">
    <source>
        <dbReference type="Proteomes" id="UP001060215"/>
    </source>
</evidence>
<sequence length="144" mass="16350">MERESLPSLSSSSEHTTTCHRRHWWWWWGGAPPPGEELVFAMSYMMVTFLLQLPMEYIDGNPVPTVIFHGHPTTFHVFVLGLCASFSGSIGTIELRQREPKLARYYRVFAVGAMAVTLAVFLWAAVPAGFCFLWSLMHAWLPSC</sequence>
<evidence type="ECO:0000313" key="1">
    <source>
        <dbReference type="EMBL" id="KAI8032493.1"/>
    </source>
</evidence>
<protein>
    <submittedName>
        <fullName evidence="1">Uncharacterized protein</fullName>
    </submittedName>
</protein>